<feature type="transmembrane region" description="Helical" evidence="5">
    <location>
        <begin position="348"/>
        <end position="367"/>
    </location>
</feature>
<dbReference type="KEGG" id="tva:4763132"/>
<keyword evidence="5" id="KW-0812">Transmembrane</keyword>
<feature type="transmembrane region" description="Helical" evidence="5">
    <location>
        <begin position="236"/>
        <end position="259"/>
    </location>
</feature>
<dbReference type="PANTHER" id="PTHR12147:SF22">
    <property type="entry name" value="ENDOPLASMIC RETICULUM METALLOPEPTIDASE 1"/>
    <property type="match status" value="1"/>
</dbReference>
<dbReference type="RefSeq" id="XP_001317489.1">
    <property type="nucleotide sequence ID" value="XM_001317454.1"/>
</dbReference>
<dbReference type="InParanoid" id="A2EQ01"/>
<dbReference type="InterPro" id="IPR007484">
    <property type="entry name" value="Peptidase_M28"/>
</dbReference>
<dbReference type="VEuPathDB" id="TrichDB:TVAG_020120"/>
<feature type="domain" description="Peptidase M28" evidence="6">
    <location>
        <begin position="1"/>
        <end position="135"/>
    </location>
</feature>
<evidence type="ECO:0000259" key="6">
    <source>
        <dbReference type="Pfam" id="PF04389"/>
    </source>
</evidence>
<dbReference type="VEuPathDB" id="TrichDB:TVAGG3_0338560"/>
<feature type="transmembrane region" description="Helical" evidence="5">
    <location>
        <begin position="448"/>
        <end position="467"/>
    </location>
</feature>
<feature type="transmembrane region" description="Helical" evidence="5">
    <location>
        <begin position="201"/>
        <end position="224"/>
    </location>
</feature>
<evidence type="ECO:0000256" key="2">
    <source>
        <dbReference type="ARBA" id="ARBA00004240"/>
    </source>
</evidence>
<organism evidence="7 8">
    <name type="scientific">Trichomonas vaginalis (strain ATCC PRA-98 / G3)</name>
    <dbReference type="NCBI Taxonomy" id="412133"/>
    <lineage>
        <taxon>Eukaryota</taxon>
        <taxon>Metamonada</taxon>
        <taxon>Parabasalia</taxon>
        <taxon>Trichomonadida</taxon>
        <taxon>Trichomonadidae</taxon>
        <taxon>Trichomonas</taxon>
    </lineage>
</organism>
<sequence>MLQLVQQISKSDKSFDFNIQFLFIGGEEYGLEGSTAYVANFTMQGHILNMEVIATGRPLVMTTKAFNSKSVVRAWSKVKGAIGFTYFNDLAKTNLIKSTSDLRTYEKLGVTGAELVYTGNPSHYHTHLDLLENRDDIKYHGNLLTNFLNEFKVYEKEDNKILVGVSPFVAVISLKWAQALLIIMMILTIVAMIPHFSLRDLLIGLFIICSLIISIIIYYIYMFICWKANPVSYGSMPTAAAILLPLIFYLTNSFVVSFFNISENSILMTRCLLDVIFGFIVIKLDLCTLVIFWIGSTLAISFVSNDFCHRGIKFFLELMFLIPSIFVYTLLFRAVCGYTVHMRNLMGEIAPFSVSFLFAVKFFYSYLSFTIVPKGSNEEDLEAELDNIAKDHDKDVENPEKENDNENQENDNENLDEKSDKNEEKSNKSNHDEPKEPICNCGLNKDMILYRLFFLIIPICIVIYFCVTDPPYNTTYKVKGWFGQYIYENLTSEVYFMPENGKNPIKTLQKNVQINGLQFDEKFSVGLFDKEALYVKHDNVSLPNFIAKWPDYNLTQNSDGFDLSIPNNDQKADILYIFGKCEESHCIKSISGFDNVSYFTDYSVLFKYSPFSAPFNISVKSTGKVRFEIDFMWFEKSDLLKEFESKFPLYVIDFDKSYRVGGTILSKKLNF</sequence>
<feature type="compositionally biased region" description="Basic and acidic residues" evidence="4">
    <location>
        <begin position="392"/>
        <end position="404"/>
    </location>
</feature>
<proteinExistence type="predicted"/>
<dbReference type="Proteomes" id="UP000001542">
    <property type="component" value="Unassembled WGS sequence"/>
</dbReference>
<evidence type="ECO:0000313" key="8">
    <source>
        <dbReference type="Proteomes" id="UP000001542"/>
    </source>
</evidence>
<feature type="transmembrane region" description="Helical" evidence="5">
    <location>
        <begin position="176"/>
        <end position="194"/>
    </location>
</feature>
<dbReference type="GO" id="GO:0008235">
    <property type="term" value="F:metalloexopeptidase activity"/>
    <property type="evidence" value="ECO:0007669"/>
    <property type="project" value="InterPro"/>
</dbReference>
<dbReference type="GO" id="GO:0006508">
    <property type="term" value="P:proteolysis"/>
    <property type="evidence" value="ECO:0000318"/>
    <property type="project" value="GO_Central"/>
</dbReference>
<reference evidence="7" key="1">
    <citation type="submission" date="2006-10" db="EMBL/GenBank/DDBJ databases">
        <authorList>
            <person name="Amadeo P."/>
            <person name="Zhao Q."/>
            <person name="Wortman J."/>
            <person name="Fraser-Liggett C."/>
            <person name="Carlton J."/>
        </authorList>
    </citation>
    <scope>NUCLEOTIDE SEQUENCE</scope>
    <source>
        <strain evidence="7">G3</strain>
    </source>
</reference>
<dbReference type="Pfam" id="PF04389">
    <property type="entry name" value="Peptidase_M28"/>
    <property type="match status" value="1"/>
</dbReference>
<comment type="subcellular location">
    <subcellularLocation>
        <location evidence="2">Endoplasmic reticulum</location>
    </subcellularLocation>
</comment>
<reference evidence="7" key="2">
    <citation type="journal article" date="2007" name="Science">
        <title>Draft genome sequence of the sexually transmitted pathogen Trichomonas vaginalis.</title>
        <authorList>
            <person name="Carlton J.M."/>
            <person name="Hirt R.P."/>
            <person name="Silva J.C."/>
            <person name="Delcher A.L."/>
            <person name="Schatz M."/>
            <person name="Zhao Q."/>
            <person name="Wortman J.R."/>
            <person name="Bidwell S.L."/>
            <person name="Alsmark U.C.M."/>
            <person name="Besteiro S."/>
            <person name="Sicheritz-Ponten T."/>
            <person name="Noel C.J."/>
            <person name="Dacks J.B."/>
            <person name="Foster P.G."/>
            <person name="Simillion C."/>
            <person name="Van de Peer Y."/>
            <person name="Miranda-Saavedra D."/>
            <person name="Barton G.J."/>
            <person name="Westrop G.D."/>
            <person name="Mueller S."/>
            <person name="Dessi D."/>
            <person name="Fiori P.L."/>
            <person name="Ren Q."/>
            <person name="Paulsen I."/>
            <person name="Zhang H."/>
            <person name="Bastida-Corcuera F.D."/>
            <person name="Simoes-Barbosa A."/>
            <person name="Brown M.T."/>
            <person name="Hayes R.D."/>
            <person name="Mukherjee M."/>
            <person name="Okumura C.Y."/>
            <person name="Schneider R."/>
            <person name="Smith A.J."/>
            <person name="Vanacova S."/>
            <person name="Villalvazo M."/>
            <person name="Haas B.J."/>
            <person name="Pertea M."/>
            <person name="Feldblyum T.V."/>
            <person name="Utterback T.R."/>
            <person name="Shu C.L."/>
            <person name="Osoegawa K."/>
            <person name="de Jong P.J."/>
            <person name="Hrdy I."/>
            <person name="Horvathova L."/>
            <person name="Zubacova Z."/>
            <person name="Dolezal P."/>
            <person name="Malik S.B."/>
            <person name="Logsdon J.M. Jr."/>
            <person name="Henze K."/>
            <person name="Gupta A."/>
            <person name="Wang C.C."/>
            <person name="Dunne R.L."/>
            <person name="Upcroft J.A."/>
            <person name="Upcroft P."/>
            <person name="White O."/>
            <person name="Salzberg S.L."/>
            <person name="Tang P."/>
            <person name="Chiu C.-H."/>
            <person name="Lee Y.-S."/>
            <person name="Embley T.M."/>
            <person name="Coombs G.H."/>
            <person name="Mottram J.C."/>
            <person name="Tachezy J."/>
            <person name="Fraser-Liggett C.M."/>
            <person name="Johnson P.J."/>
        </authorList>
    </citation>
    <scope>NUCLEOTIDE SEQUENCE [LARGE SCALE GENOMIC DNA]</scope>
    <source>
        <strain evidence="7">G3</strain>
    </source>
</reference>
<feature type="transmembrane region" description="Helical" evidence="5">
    <location>
        <begin position="314"/>
        <end position="336"/>
    </location>
</feature>
<feature type="compositionally biased region" description="Basic and acidic residues" evidence="4">
    <location>
        <begin position="415"/>
        <end position="436"/>
    </location>
</feature>
<evidence type="ECO:0000256" key="1">
    <source>
        <dbReference type="ARBA" id="ARBA00001947"/>
    </source>
</evidence>
<dbReference type="EMBL" id="DS113453">
    <property type="protein sequence ID" value="EAY05266.1"/>
    <property type="molecule type" value="Genomic_DNA"/>
</dbReference>
<accession>A2EQ01</accession>
<keyword evidence="5" id="KW-0472">Membrane</keyword>
<evidence type="ECO:0000313" key="7">
    <source>
        <dbReference type="EMBL" id="EAY05266.1"/>
    </source>
</evidence>
<dbReference type="FunCoup" id="A2EQ01">
    <property type="interactions" value="40"/>
</dbReference>
<evidence type="ECO:0000256" key="5">
    <source>
        <dbReference type="SAM" id="Phobius"/>
    </source>
</evidence>
<dbReference type="SUPFAM" id="SSF53187">
    <property type="entry name" value="Zn-dependent exopeptidases"/>
    <property type="match status" value="1"/>
</dbReference>
<gene>
    <name evidence="7" type="ORF">TVAG_020120</name>
</gene>
<dbReference type="PANTHER" id="PTHR12147">
    <property type="entry name" value="METALLOPEPTIDASE M28 FAMILY MEMBER"/>
    <property type="match status" value="1"/>
</dbReference>
<dbReference type="Gene3D" id="3.40.630.10">
    <property type="entry name" value="Zn peptidases"/>
    <property type="match status" value="1"/>
</dbReference>
<evidence type="ECO:0000256" key="3">
    <source>
        <dbReference type="ARBA" id="ARBA00022824"/>
    </source>
</evidence>
<dbReference type="GO" id="GO:0005783">
    <property type="term" value="C:endoplasmic reticulum"/>
    <property type="evidence" value="ECO:0007669"/>
    <property type="project" value="UniProtKB-SubCell"/>
</dbReference>
<evidence type="ECO:0000256" key="4">
    <source>
        <dbReference type="SAM" id="MobiDB-lite"/>
    </source>
</evidence>
<feature type="region of interest" description="Disordered" evidence="4">
    <location>
        <begin position="392"/>
        <end position="436"/>
    </location>
</feature>
<keyword evidence="3" id="KW-0256">Endoplasmic reticulum</keyword>
<keyword evidence="8" id="KW-1185">Reference proteome</keyword>
<comment type="cofactor">
    <cofactor evidence="1">
        <name>Zn(2+)</name>
        <dbReference type="ChEBI" id="CHEBI:29105"/>
    </cofactor>
</comment>
<dbReference type="InterPro" id="IPR045175">
    <property type="entry name" value="M28_fam"/>
</dbReference>
<feature type="transmembrane region" description="Helical" evidence="5">
    <location>
        <begin position="271"/>
        <end position="294"/>
    </location>
</feature>
<feature type="compositionally biased region" description="Acidic residues" evidence="4">
    <location>
        <begin position="405"/>
        <end position="414"/>
    </location>
</feature>
<protein>
    <recommendedName>
        <fullName evidence="6">Peptidase M28 domain-containing protein</fullName>
    </recommendedName>
</protein>
<keyword evidence="5" id="KW-1133">Transmembrane helix</keyword>
<name>A2EQ01_TRIV3</name>
<dbReference type="AlphaFoldDB" id="A2EQ01"/>